<evidence type="ECO:0000313" key="3">
    <source>
        <dbReference type="Proteomes" id="UP000274073"/>
    </source>
</evidence>
<geneLocation type="plasmid" evidence="3 4">
    <name>unnamed</name>
</geneLocation>
<proteinExistence type="predicted"/>
<dbReference type="AlphaFoldDB" id="A0AAD0YI43"/>
<gene>
    <name evidence="1" type="ORF">EG349_19780</name>
    <name evidence="2" type="ORF">EG353_21085</name>
</gene>
<dbReference type="Proteomes" id="UP000281741">
    <property type="component" value="Plasmid unnamed"/>
</dbReference>
<name>A0AAD0YI43_9FLAO</name>
<keyword evidence="1" id="KW-0614">Plasmid</keyword>
<dbReference type="Proteomes" id="UP000274073">
    <property type="component" value="Plasmid unnamed"/>
</dbReference>
<dbReference type="NCBIfam" id="TIGR03696">
    <property type="entry name" value="Rhs_assc_core"/>
    <property type="match status" value="1"/>
</dbReference>
<dbReference type="PANTHER" id="PTHR32305:SF15">
    <property type="entry name" value="PROTEIN RHSA-RELATED"/>
    <property type="match status" value="1"/>
</dbReference>
<keyword evidence="4" id="KW-1185">Reference proteome</keyword>
<protein>
    <submittedName>
        <fullName evidence="1">RHS repeat-associated core domain-containing protein</fullName>
    </submittedName>
</protein>
<evidence type="ECO:0000313" key="1">
    <source>
        <dbReference type="EMBL" id="AZA89068.1"/>
    </source>
</evidence>
<organism evidence="1 3">
    <name type="scientific">Chryseobacterium shandongense</name>
    <dbReference type="NCBI Taxonomy" id="1493872"/>
    <lineage>
        <taxon>Bacteria</taxon>
        <taxon>Pseudomonadati</taxon>
        <taxon>Bacteroidota</taxon>
        <taxon>Flavobacteriia</taxon>
        <taxon>Flavobacteriales</taxon>
        <taxon>Weeksellaceae</taxon>
        <taxon>Chryseobacterium group</taxon>
        <taxon>Chryseobacterium</taxon>
    </lineage>
</organism>
<dbReference type="EMBL" id="CP033916">
    <property type="protein sequence ID" value="AZA89068.1"/>
    <property type="molecule type" value="Genomic_DNA"/>
</dbReference>
<evidence type="ECO:0000313" key="2">
    <source>
        <dbReference type="EMBL" id="AZA98083.1"/>
    </source>
</evidence>
<dbReference type="InterPro" id="IPR050708">
    <property type="entry name" value="T6SS_VgrG/RHS"/>
</dbReference>
<sequence>MAVECQFHRKDFPAFWNEASEITDLLNTNGLKFFATSEGYYDNIKNKYIYNYVDHLGNIRVSFTREGAQAVIVEKNDYYAFGLKHGNAPDTSGVNYNYEYNGKKLQQEIGMYDYGARFYMPDIGRWGVVDPLAEVYSSFSPYAYVANNPINYYDPDGMQIEETSSGWTFTEFDINLLHSYLTSGTSMGSNYANLMQQLDSFDFSGGASGGGISNFWDKF</sequence>
<dbReference type="EMBL" id="CP033913">
    <property type="protein sequence ID" value="AZA98083.1"/>
    <property type="molecule type" value="Genomic_DNA"/>
</dbReference>
<dbReference type="InterPro" id="IPR022385">
    <property type="entry name" value="Rhs_assc_core"/>
</dbReference>
<evidence type="ECO:0000313" key="4">
    <source>
        <dbReference type="Proteomes" id="UP000281741"/>
    </source>
</evidence>
<reference evidence="3 4" key="1">
    <citation type="submission" date="2018-11" db="EMBL/GenBank/DDBJ databases">
        <title>Proposal to divide the Flavobacteriaceae and reorganize its genera based on Amino Acid Identity values calculated from whole genome sequences.</title>
        <authorList>
            <person name="Nicholson A.C."/>
            <person name="Gulvik C.A."/>
            <person name="Whitney A.M."/>
            <person name="Humrighouse B.W."/>
            <person name="Bell M."/>
            <person name="Holmes B."/>
            <person name="Steigerwalt A.G."/>
            <person name="Villarma A."/>
            <person name="Sheth M."/>
            <person name="Batra D."/>
            <person name="Pryor J."/>
            <person name="Bernardet J.-F."/>
            <person name="Hugo C."/>
            <person name="Kampfer P."/>
            <person name="Newman J."/>
            <person name="McQuiston J.R."/>
        </authorList>
    </citation>
    <scope>NUCLEOTIDE SEQUENCE [LARGE SCALE GENOMIC DNA]</scope>
    <source>
        <strain evidence="1 3">G0207</strain>
        <strain evidence="2 4">H5143</strain>
        <plasmid evidence="3 4">unnamed</plasmid>
    </source>
</reference>
<accession>A0AAD0YI43</accession>
<dbReference type="Gene3D" id="2.180.10.10">
    <property type="entry name" value="RHS repeat-associated core"/>
    <property type="match status" value="1"/>
</dbReference>
<dbReference type="PANTHER" id="PTHR32305">
    <property type="match status" value="1"/>
</dbReference>